<dbReference type="Proteomes" id="UP000196386">
    <property type="component" value="Unassembled WGS sequence"/>
</dbReference>
<evidence type="ECO:0000313" key="2">
    <source>
        <dbReference type="EMBL" id="OUP68758.1"/>
    </source>
</evidence>
<dbReference type="Gene3D" id="1.10.10.10">
    <property type="entry name" value="Winged helix-like DNA-binding domain superfamily/Winged helix DNA-binding domain"/>
    <property type="match status" value="1"/>
</dbReference>
<proteinExistence type="predicted"/>
<dbReference type="InterPro" id="IPR000847">
    <property type="entry name" value="LysR_HTH_N"/>
</dbReference>
<dbReference type="AlphaFoldDB" id="A0A1Y4N2P8"/>
<dbReference type="SUPFAM" id="SSF46785">
    <property type="entry name" value="Winged helix' DNA-binding domain"/>
    <property type="match status" value="1"/>
</dbReference>
<gene>
    <name evidence="2" type="ORF">B5F11_11585</name>
</gene>
<dbReference type="Pfam" id="PF00126">
    <property type="entry name" value="HTH_1"/>
    <property type="match status" value="1"/>
</dbReference>
<evidence type="ECO:0000259" key="1">
    <source>
        <dbReference type="PROSITE" id="PS50931"/>
    </source>
</evidence>
<evidence type="ECO:0000313" key="3">
    <source>
        <dbReference type="Proteomes" id="UP000196386"/>
    </source>
</evidence>
<organism evidence="2 3">
    <name type="scientific">Anaerotruncus colihominis</name>
    <dbReference type="NCBI Taxonomy" id="169435"/>
    <lineage>
        <taxon>Bacteria</taxon>
        <taxon>Bacillati</taxon>
        <taxon>Bacillota</taxon>
        <taxon>Clostridia</taxon>
        <taxon>Eubacteriales</taxon>
        <taxon>Oscillospiraceae</taxon>
        <taxon>Anaerotruncus</taxon>
    </lineage>
</organism>
<protein>
    <recommendedName>
        <fullName evidence="1">HTH lysR-type domain-containing protein</fullName>
    </recommendedName>
</protein>
<accession>A0A1Y4N2P8</accession>
<dbReference type="InterPro" id="IPR036388">
    <property type="entry name" value="WH-like_DNA-bd_sf"/>
</dbReference>
<dbReference type="InterPro" id="IPR036390">
    <property type="entry name" value="WH_DNA-bd_sf"/>
</dbReference>
<comment type="caution">
    <text evidence="2">The sequence shown here is derived from an EMBL/GenBank/DDBJ whole genome shotgun (WGS) entry which is preliminary data.</text>
</comment>
<feature type="domain" description="HTH lysR-type" evidence="1">
    <location>
        <begin position="93"/>
        <end position="138"/>
    </location>
</feature>
<dbReference type="PROSITE" id="PS50931">
    <property type="entry name" value="HTH_LYSR"/>
    <property type="match status" value="1"/>
</dbReference>
<reference evidence="3" key="1">
    <citation type="submission" date="2017-04" db="EMBL/GenBank/DDBJ databases">
        <title>Function of individual gut microbiota members based on whole genome sequencing of pure cultures obtained from chicken caecum.</title>
        <authorList>
            <person name="Medvecky M."/>
            <person name="Cejkova D."/>
            <person name="Polansky O."/>
            <person name="Karasova D."/>
            <person name="Kubasova T."/>
            <person name="Cizek A."/>
            <person name="Rychlik I."/>
        </authorList>
    </citation>
    <scope>NUCLEOTIDE SEQUENCE [LARGE SCALE GENOMIC DNA]</scope>
    <source>
        <strain evidence="3">An175</strain>
    </source>
</reference>
<sequence>MAAAAQTAVIAALRLFLPDEFKQAAGLHHLLIACMVGIVEQIVVKVGYVAVCKLHFKNWSCFVPVRHGDAEGGKLGSNGKVISGTPLHKSLPDSGSFTSAAEKMFITSAAVMKQMNVLEDSLSFKLLERTNHSAVLPSASSLYQDARKNHSASRCGCGARSKNR</sequence>
<name>A0A1Y4N2P8_9FIRM</name>
<dbReference type="GO" id="GO:0003700">
    <property type="term" value="F:DNA-binding transcription factor activity"/>
    <property type="evidence" value="ECO:0007669"/>
    <property type="project" value="InterPro"/>
</dbReference>
<dbReference type="EMBL" id="NFKP01000014">
    <property type="protein sequence ID" value="OUP68758.1"/>
    <property type="molecule type" value="Genomic_DNA"/>
</dbReference>